<dbReference type="EMBL" id="DVLT01000056">
    <property type="protein sequence ID" value="HIU03452.1"/>
    <property type="molecule type" value="Genomic_DNA"/>
</dbReference>
<dbReference type="Proteomes" id="UP000824164">
    <property type="component" value="Unassembled WGS sequence"/>
</dbReference>
<organism evidence="5 6">
    <name type="scientific">Candidatus Onthocola gallistercoris</name>
    <dbReference type="NCBI Taxonomy" id="2840876"/>
    <lineage>
        <taxon>Bacteria</taxon>
        <taxon>Bacillati</taxon>
        <taxon>Bacillota</taxon>
        <taxon>Bacilli</taxon>
        <taxon>Candidatus Onthocola</taxon>
    </lineage>
</organism>
<evidence type="ECO:0000256" key="1">
    <source>
        <dbReference type="ARBA" id="ARBA00006484"/>
    </source>
</evidence>
<dbReference type="FunFam" id="3.40.50.720:FF:000173">
    <property type="entry name" value="3-oxoacyl-[acyl-carrier protein] reductase"/>
    <property type="match status" value="1"/>
</dbReference>
<gene>
    <name evidence="5" type="primary">fabG</name>
    <name evidence="5" type="ORF">IAB63_09405</name>
</gene>
<evidence type="ECO:0000256" key="2">
    <source>
        <dbReference type="ARBA" id="ARBA00023002"/>
    </source>
</evidence>
<evidence type="ECO:0000256" key="3">
    <source>
        <dbReference type="RuleBase" id="RU000363"/>
    </source>
</evidence>
<dbReference type="Gene3D" id="3.40.50.720">
    <property type="entry name" value="NAD(P)-binding Rossmann-like Domain"/>
    <property type="match status" value="1"/>
</dbReference>
<evidence type="ECO:0000313" key="5">
    <source>
        <dbReference type="EMBL" id="HIU03452.1"/>
    </source>
</evidence>
<dbReference type="PANTHER" id="PTHR42879">
    <property type="entry name" value="3-OXOACYL-(ACYL-CARRIER-PROTEIN) REDUCTASE"/>
    <property type="match status" value="1"/>
</dbReference>
<dbReference type="InterPro" id="IPR057326">
    <property type="entry name" value="KR_dom"/>
</dbReference>
<sequence>MKRTAIITGASRGIGYSIARYFAENGYDIAICSRHGEKQMEALKAYCCSQSVACLTFSGDMGIYEDAKAFIRLALDTFGDIHVLINNAGVSHIGLLSDMSPDEWDHIIRTNLTSVYNCCHEVIPSMVRRQSGRIINISSVWGNVGASCEAAYSASKGGVNSLTKALAKELAPSHIGVNAVACGVIDTDMNRCFSAEERQALTDDIPACRMGRPEEVARLVFLLAQAPEYMTGQIVTMDGGWI</sequence>
<dbReference type="GO" id="GO:0032787">
    <property type="term" value="P:monocarboxylic acid metabolic process"/>
    <property type="evidence" value="ECO:0007669"/>
    <property type="project" value="UniProtKB-ARBA"/>
</dbReference>
<feature type="domain" description="Ketoreductase" evidence="4">
    <location>
        <begin position="3"/>
        <end position="188"/>
    </location>
</feature>
<dbReference type="NCBIfam" id="NF009466">
    <property type="entry name" value="PRK12826.1-2"/>
    <property type="match status" value="1"/>
</dbReference>
<dbReference type="GO" id="GO:0016491">
    <property type="term" value="F:oxidoreductase activity"/>
    <property type="evidence" value="ECO:0007669"/>
    <property type="project" value="UniProtKB-KW"/>
</dbReference>
<dbReference type="SUPFAM" id="SSF51735">
    <property type="entry name" value="NAD(P)-binding Rossmann-fold domains"/>
    <property type="match status" value="1"/>
</dbReference>
<dbReference type="InterPro" id="IPR036291">
    <property type="entry name" value="NAD(P)-bd_dom_sf"/>
</dbReference>
<dbReference type="PRINTS" id="PR00081">
    <property type="entry name" value="GDHRDH"/>
</dbReference>
<name>A0A9D1KXG7_9FIRM</name>
<dbReference type="PROSITE" id="PS00061">
    <property type="entry name" value="ADH_SHORT"/>
    <property type="match status" value="1"/>
</dbReference>
<dbReference type="Pfam" id="PF00106">
    <property type="entry name" value="adh_short"/>
    <property type="match status" value="1"/>
</dbReference>
<evidence type="ECO:0000313" key="6">
    <source>
        <dbReference type="Proteomes" id="UP000824164"/>
    </source>
</evidence>
<reference evidence="5" key="2">
    <citation type="journal article" date="2021" name="PeerJ">
        <title>Extensive microbial diversity within the chicken gut microbiome revealed by metagenomics and culture.</title>
        <authorList>
            <person name="Gilroy R."/>
            <person name="Ravi A."/>
            <person name="Getino M."/>
            <person name="Pursley I."/>
            <person name="Horton D.L."/>
            <person name="Alikhan N.F."/>
            <person name="Baker D."/>
            <person name="Gharbi K."/>
            <person name="Hall N."/>
            <person name="Watson M."/>
            <person name="Adriaenssens E.M."/>
            <person name="Foster-Nyarko E."/>
            <person name="Jarju S."/>
            <person name="Secka A."/>
            <person name="Antonio M."/>
            <person name="Oren A."/>
            <person name="Chaudhuri R.R."/>
            <person name="La Ragione R."/>
            <person name="Hildebrand F."/>
            <person name="Pallen M.J."/>
        </authorList>
    </citation>
    <scope>NUCLEOTIDE SEQUENCE</scope>
    <source>
        <strain evidence="5">CHK187-14744</strain>
    </source>
</reference>
<dbReference type="PRINTS" id="PR00080">
    <property type="entry name" value="SDRFAMILY"/>
</dbReference>
<reference evidence="5" key="1">
    <citation type="submission" date="2020-10" db="EMBL/GenBank/DDBJ databases">
        <authorList>
            <person name="Gilroy R."/>
        </authorList>
    </citation>
    <scope>NUCLEOTIDE SEQUENCE</scope>
    <source>
        <strain evidence="5">CHK187-14744</strain>
    </source>
</reference>
<accession>A0A9D1KXG7</accession>
<proteinExistence type="inferred from homology"/>
<dbReference type="InterPro" id="IPR020904">
    <property type="entry name" value="Sc_DH/Rdtase_CS"/>
</dbReference>
<dbReference type="AlphaFoldDB" id="A0A9D1KXG7"/>
<dbReference type="NCBIfam" id="NF047420">
    <property type="entry name" value="EF_P_mod_YmfI"/>
    <property type="match status" value="1"/>
</dbReference>
<protein>
    <submittedName>
        <fullName evidence="5">3-oxoacyl-ACP reductase FabG</fullName>
    </submittedName>
</protein>
<evidence type="ECO:0000259" key="4">
    <source>
        <dbReference type="SMART" id="SM00822"/>
    </source>
</evidence>
<dbReference type="InterPro" id="IPR050259">
    <property type="entry name" value="SDR"/>
</dbReference>
<comment type="similarity">
    <text evidence="1 3">Belongs to the short-chain dehydrogenases/reductases (SDR) family.</text>
</comment>
<comment type="caution">
    <text evidence="5">The sequence shown here is derived from an EMBL/GenBank/DDBJ whole genome shotgun (WGS) entry which is preliminary data.</text>
</comment>
<dbReference type="InterPro" id="IPR002347">
    <property type="entry name" value="SDR_fam"/>
</dbReference>
<dbReference type="PANTHER" id="PTHR42879:SF2">
    <property type="entry name" value="3-OXOACYL-[ACYL-CARRIER-PROTEIN] REDUCTASE FABG"/>
    <property type="match status" value="1"/>
</dbReference>
<dbReference type="SMART" id="SM00822">
    <property type="entry name" value="PKS_KR"/>
    <property type="match status" value="1"/>
</dbReference>
<keyword evidence="2" id="KW-0560">Oxidoreductase</keyword>